<evidence type="ECO:0000313" key="2">
    <source>
        <dbReference type="EMBL" id="RLM80855.1"/>
    </source>
</evidence>
<evidence type="ECO:0000313" key="3">
    <source>
        <dbReference type="Proteomes" id="UP000275267"/>
    </source>
</evidence>
<proteinExistence type="predicted"/>
<protein>
    <submittedName>
        <fullName evidence="2">Uncharacterized protein</fullName>
    </submittedName>
</protein>
<reference evidence="3" key="1">
    <citation type="journal article" date="2019" name="Nat. Commun.">
        <title>The genome of broomcorn millet.</title>
        <authorList>
            <person name="Zou C."/>
            <person name="Miki D."/>
            <person name="Li D."/>
            <person name="Tang Q."/>
            <person name="Xiao L."/>
            <person name="Rajput S."/>
            <person name="Deng P."/>
            <person name="Jia W."/>
            <person name="Huang R."/>
            <person name="Zhang M."/>
            <person name="Sun Y."/>
            <person name="Hu J."/>
            <person name="Fu X."/>
            <person name="Schnable P.S."/>
            <person name="Li F."/>
            <person name="Zhang H."/>
            <person name="Feng B."/>
            <person name="Zhu X."/>
            <person name="Liu R."/>
            <person name="Schnable J.C."/>
            <person name="Zhu J.-K."/>
            <person name="Zhang H."/>
        </authorList>
    </citation>
    <scope>NUCLEOTIDE SEQUENCE [LARGE SCALE GENOMIC DNA]</scope>
</reference>
<dbReference type="EMBL" id="PQIB02000012">
    <property type="protein sequence ID" value="RLM80855.1"/>
    <property type="molecule type" value="Genomic_DNA"/>
</dbReference>
<comment type="caution">
    <text evidence="2">The sequence shown here is derived from an EMBL/GenBank/DDBJ whole genome shotgun (WGS) entry which is preliminary data.</text>
</comment>
<feature type="region of interest" description="Disordered" evidence="1">
    <location>
        <begin position="32"/>
        <end position="51"/>
    </location>
</feature>
<accession>A0A3L6QLU3</accession>
<dbReference type="AlphaFoldDB" id="A0A3L6QLU3"/>
<dbReference type="Proteomes" id="UP000275267">
    <property type="component" value="Unassembled WGS sequence"/>
</dbReference>
<organism evidence="2 3">
    <name type="scientific">Panicum miliaceum</name>
    <name type="common">Proso millet</name>
    <name type="synonym">Broomcorn millet</name>
    <dbReference type="NCBI Taxonomy" id="4540"/>
    <lineage>
        <taxon>Eukaryota</taxon>
        <taxon>Viridiplantae</taxon>
        <taxon>Streptophyta</taxon>
        <taxon>Embryophyta</taxon>
        <taxon>Tracheophyta</taxon>
        <taxon>Spermatophyta</taxon>
        <taxon>Magnoliopsida</taxon>
        <taxon>Liliopsida</taxon>
        <taxon>Poales</taxon>
        <taxon>Poaceae</taxon>
        <taxon>PACMAD clade</taxon>
        <taxon>Panicoideae</taxon>
        <taxon>Panicodae</taxon>
        <taxon>Paniceae</taxon>
        <taxon>Panicinae</taxon>
        <taxon>Panicum</taxon>
        <taxon>Panicum sect. Panicum</taxon>
    </lineage>
</organism>
<sequence length="51" mass="5466">MQPAPVPARHRSASCSPAAACSCRRHDLRCGHDLPPLPRRREAGSPPLGLL</sequence>
<keyword evidence="3" id="KW-1185">Reference proteome</keyword>
<evidence type="ECO:0000256" key="1">
    <source>
        <dbReference type="SAM" id="MobiDB-lite"/>
    </source>
</evidence>
<name>A0A3L6QLU3_PANMI</name>
<gene>
    <name evidence="2" type="ORF">C2845_PM12G17060</name>
</gene>